<keyword evidence="10" id="KW-0249">Electron transport</keyword>
<organism evidence="21">
    <name type="scientific">Hylobitelus xiaoi</name>
    <name type="common">Weevil</name>
    <name type="synonym">Hylobius xiaoi</name>
    <dbReference type="NCBI Taxonomy" id="1247388"/>
    <lineage>
        <taxon>Eukaryota</taxon>
        <taxon>Metazoa</taxon>
        <taxon>Ecdysozoa</taxon>
        <taxon>Arthropoda</taxon>
        <taxon>Hexapoda</taxon>
        <taxon>Insecta</taxon>
        <taxon>Pterygota</taxon>
        <taxon>Neoptera</taxon>
        <taxon>Endopterygota</taxon>
        <taxon>Coleoptera</taxon>
        <taxon>Polyphaga</taxon>
        <taxon>Cucujiformia</taxon>
        <taxon>Curculionidae</taxon>
        <taxon>Molytinae</taxon>
        <taxon>Hylobiini</taxon>
        <taxon>Hylobitelus</taxon>
    </lineage>
</organism>
<accession>A0A059PA16</accession>
<evidence type="ECO:0000256" key="2">
    <source>
        <dbReference type="ARBA" id="ARBA00004448"/>
    </source>
</evidence>
<feature type="domain" description="NADH dehydrogenase subunit 5 C-terminal" evidence="20">
    <location>
        <begin position="391"/>
        <end position="572"/>
    </location>
</feature>
<feature type="transmembrane region" description="Helical" evidence="17">
    <location>
        <begin position="179"/>
        <end position="196"/>
    </location>
</feature>
<keyword evidence="5 17" id="KW-0813">Transport</keyword>
<comment type="catalytic activity">
    <reaction evidence="16 17">
        <text>a ubiquinone + NADH + 5 H(+)(in) = a ubiquinol + NAD(+) + 4 H(+)(out)</text>
        <dbReference type="Rhea" id="RHEA:29091"/>
        <dbReference type="Rhea" id="RHEA-COMP:9565"/>
        <dbReference type="Rhea" id="RHEA-COMP:9566"/>
        <dbReference type="ChEBI" id="CHEBI:15378"/>
        <dbReference type="ChEBI" id="CHEBI:16389"/>
        <dbReference type="ChEBI" id="CHEBI:17976"/>
        <dbReference type="ChEBI" id="CHEBI:57540"/>
        <dbReference type="ChEBI" id="CHEBI:57945"/>
        <dbReference type="EC" id="7.1.1.2"/>
    </reaction>
</comment>
<dbReference type="RefSeq" id="YP_008757680.1">
    <property type="nucleotide sequence ID" value="NC_022680.1"/>
</dbReference>
<keyword evidence="14 17" id="KW-0496">Mitochondrion</keyword>
<comment type="function">
    <text evidence="1">Core subunit of the mitochondrial membrane respiratory chain NADH dehydrogenase (Complex I) that is believed to belong to the minimal assembly required for catalysis. Complex I functions in the transfer of electrons from NADH to the respiratory chain. The immediate electron acceptor for the enzyme is believed to be ubiquinone.</text>
</comment>
<dbReference type="PRINTS" id="PR01434">
    <property type="entry name" value="NADHDHGNASE5"/>
</dbReference>
<keyword evidence="12 17" id="KW-0520">NAD</keyword>
<evidence type="ECO:0000256" key="3">
    <source>
        <dbReference type="ARBA" id="ARBA00012944"/>
    </source>
</evidence>
<dbReference type="PANTHER" id="PTHR42829:SF2">
    <property type="entry name" value="NADH-UBIQUINONE OXIDOREDUCTASE CHAIN 5"/>
    <property type="match status" value="1"/>
</dbReference>
<evidence type="ECO:0000256" key="10">
    <source>
        <dbReference type="ARBA" id="ARBA00022982"/>
    </source>
</evidence>
<keyword evidence="8" id="KW-0999">Mitochondrion inner membrane</keyword>
<keyword evidence="6" id="KW-0679">Respiratory chain</keyword>
<feature type="transmembrane region" description="Helical" evidence="17">
    <location>
        <begin position="546"/>
        <end position="572"/>
    </location>
</feature>
<dbReference type="InterPro" id="IPR001516">
    <property type="entry name" value="Proton_antipo_N"/>
</dbReference>
<feature type="transmembrane region" description="Helical" evidence="17">
    <location>
        <begin position="449"/>
        <end position="471"/>
    </location>
</feature>
<evidence type="ECO:0000256" key="16">
    <source>
        <dbReference type="ARBA" id="ARBA00049551"/>
    </source>
</evidence>
<dbReference type="AlphaFoldDB" id="A0A059PA16"/>
<evidence type="ECO:0000259" key="18">
    <source>
        <dbReference type="Pfam" id="PF00361"/>
    </source>
</evidence>
<evidence type="ECO:0000259" key="19">
    <source>
        <dbReference type="Pfam" id="PF00662"/>
    </source>
</evidence>
<dbReference type="PANTHER" id="PTHR42829">
    <property type="entry name" value="NADH-UBIQUINONE OXIDOREDUCTASE CHAIN 5"/>
    <property type="match status" value="1"/>
</dbReference>
<sequence>MILSCNIQFMVFMLFSNSLYLLSLYFLNFNVEFYFEYEILSLNSSSIVFIFLLDWVSLIFMSFVFFISSLVIKYSDEYMYGDKKLKRFIWLMVLFVFSMMLMILSPNLVSILLGWDGLSLVSFGLVNYYQNVKSYNASMLTALTNRIGDAAILVAIAFLMNFSSWTFSSYLEIMKNEELMMIVSFFIILASMTKSAQIPFSSWLPAAMAAPTPVSSLVHSSTLVTAGVYLLIRFSPMFSCNMYYFLLLVSLMTMYVAGIAANLEYDLKKIIALSTLSQLGMMITILGLGEIDLVFFHLLMHAFFKALLFMCAGAIIHNLGNCQDIRCMGGVIYFMPLTCACFNISNFALCGLPFLSGFYSKDLIAEFLSTDGCGFSIYLLFYISVGLTVSYSMRVSYFLNLKEVNYFSLMYLSDNNNKIMLKGMIGLVFLVIVKGSVLMWLLFPSPLFLTLPFFMKLMTFSMIGFGVYFGYELSCMKHTYMQKSMKFYKLSNYLVNLLNMPILATFGLNSYFLRLSKMYNKKFDHGWMEYYGSKNLFELMKKFSKLFQLFLCNHLKLFFLFVFIFILLILLIF</sequence>
<evidence type="ECO:0000256" key="8">
    <source>
        <dbReference type="ARBA" id="ARBA00022792"/>
    </source>
</evidence>
<dbReference type="GO" id="GO:0042773">
    <property type="term" value="P:ATP synthesis coupled electron transport"/>
    <property type="evidence" value="ECO:0007669"/>
    <property type="project" value="InterPro"/>
</dbReference>
<dbReference type="Pfam" id="PF06455">
    <property type="entry name" value="NADH5_C"/>
    <property type="match status" value="1"/>
</dbReference>
<evidence type="ECO:0000256" key="6">
    <source>
        <dbReference type="ARBA" id="ARBA00022660"/>
    </source>
</evidence>
<evidence type="ECO:0000256" key="13">
    <source>
        <dbReference type="ARBA" id="ARBA00023075"/>
    </source>
</evidence>
<dbReference type="Pfam" id="PF00662">
    <property type="entry name" value="Proton_antipo_N"/>
    <property type="match status" value="1"/>
</dbReference>
<dbReference type="GO" id="GO:0008137">
    <property type="term" value="F:NADH dehydrogenase (ubiquinone) activity"/>
    <property type="evidence" value="ECO:0007669"/>
    <property type="project" value="UniProtKB-EC"/>
</dbReference>
<keyword evidence="15 17" id="KW-0472">Membrane</keyword>
<feature type="transmembrane region" description="Helical" evidence="17">
    <location>
        <begin position="242"/>
        <end position="263"/>
    </location>
</feature>
<dbReference type="GO" id="GO:0005743">
    <property type="term" value="C:mitochondrial inner membrane"/>
    <property type="evidence" value="ECO:0007669"/>
    <property type="project" value="UniProtKB-SubCell"/>
</dbReference>
<feature type="transmembrane region" description="Helical" evidence="17">
    <location>
        <begin position="492"/>
        <end position="513"/>
    </location>
</feature>
<feature type="transmembrane region" description="Helical" evidence="17">
    <location>
        <begin position="7"/>
        <end position="27"/>
    </location>
</feature>
<evidence type="ECO:0000256" key="1">
    <source>
        <dbReference type="ARBA" id="ARBA00003257"/>
    </source>
</evidence>
<feature type="transmembrane region" description="Helical" evidence="17">
    <location>
        <begin position="150"/>
        <end position="167"/>
    </location>
</feature>
<feature type="transmembrane region" description="Helical" evidence="17">
    <location>
        <begin position="88"/>
        <end position="105"/>
    </location>
</feature>
<feature type="transmembrane region" description="Helical" evidence="17">
    <location>
        <begin position="331"/>
        <end position="355"/>
    </location>
</feature>
<reference evidence="21" key="1">
    <citation type="submission" date="2012-09" db="EMBL/GenBank/DDBJ databases">
        <title>The Complete Mitochondrial DNA Sequence of Hylobitelus xiaoi Zhang.</title>
        <authorList>
            <person name="Zhou Z.J."/>
            <person name="Li G.H."/>
            <person name="Wei J.R."/>
        </authorList>
    </citation>
    <scope>NUCLEOTIDE SEQUENCE</scope>
    <source>
        <strain evidence="21">WJR001</strain>
    </source>
</reference>
<feature type="domain" description="NADH-Ubiquinone oxidoreductase (complex I) chain 5 N-terminal" evidence="19">
    <location>
        <begin position="41"/>
        <end position="88"/>
    </location>
</feature>
<evidence type="ECO:0000256" key="9">
    <source>
        <dbReference type="ARBA" id="ARBA00022967"/>
    </source>
</evidence>
<feature type="transmembrane region" description="Helical" evidence="17">
    <location>
        <begin position="294"/>
        <end position="319"/>
    </location>
</feature>
<evidence type="ECO:0000259" key="20">
    <source>
        <dbReference type="Pfam" id="PF06455"/>
    </source>
</evidence>
<proteinExistence type="inferred from homology"/>
<geneLocation type="mitochondrion" evidence="21"/>
<dbReference type="InterPro" id="IPR001750">
    <property type="entry name" value="ND/Mrp_TM"/>
</dbReference>
<protein>
    <recommendedName>
        <fullName evidence="4 17">NADH-ubiquinone oxidoreductase chain 5</fullName>
        <ecNumber evidence="3 17">7.1.1.2</ecNumber>
    </recommendedName>
</protein>
<dbReference type="GO" id="GO:0015990">
    <property type="term" value="P:electron transport coupled proton transport"/>
    <property type="evidence" value="ECO:0007669"/>
    <property type="project" value="TreeGrafter"/>
</dbReference>
<feature type="transmembrane region" description="Helical" evidence="17">
    <location>
        <begin position="47"/>
        <end position="67"/>
    </location>
</feature>
<dbReference type="InterPro" id="IPR003945">
    <property type="entry name" value="NU5C-like"/>
</dbReference>
<evidence type="ECO:0000256" key="12">
    <source>
        <dbReference type="ARBA" id="ARBA00023027"/>
    </source>
</evidence>
<evidence type="ECO:0000256" key="11">
    <source>
        <dbReference type="ARBA" id="ARBA00022989"/>
    </source>
</evidence>
<comment type="similarity">
    <text evidence="17">Belongs to the complex I subunit 5 family.</text>
</comment>
<evidence type="ECO:0000256" key="5">
    <source>
        <dbReference type="ARBA" id="ARBA00022448"/>
    </source>
</evidence>
<feature type="transmembrane region" description="Helical" evidence="17">
    <location>
        <begin position="270"/>
        <end position="288"/>
    </location>
</feature>
<evidence type="ECO:0000256" key="14">
    <source>
        <dbReference type="ARBA" id="ARBA00023128"/>
    </source>
</evidence>
<name>A0A059PA16_HYLXI</name>
<comment type="subcellular location">
    <subcellularLocation>
        <location evidence="2">Mitochondrion inner membrane</location>
        <topology evidence="2">Multi-pass membrane protein</topology>
    </subcellularLocation>
</comment>
<keyword evidence="13 17" id="KW-0830">Ubiquinone</keyword>
<gene>
    <name evidence="21" type="primary">ND5</name>
</gene>
<dbReference type="GO" id="GO:0003954">
    <property type="term" value="F:NADH dehydrogenase activity"/>
    <property type="evidence" value="ECO:0007669"/>
    <property type="project" value="TreeGrafter"/>
</dbReference>
<feature type="transmembrane region" description="Helical" evidence="17">
    <location>
        <begin position="375"/>
        <end position="399"/>
    </location>
</feature>
<feature type="domain" description="NADH:quinone oxidoreductase/Mrp antiporter transmembrane" evidence="18">
    <location>
        <begin position="105"/>
        <end position="370"/>
    </location>
</feature>
<dbReference type="EC" id="7.1.1.2" evidence="3 17"/>
<feature type="transmembrane region" description="Helical" evidence="17">
    <location>
        <begin position="419"/>
        <end position="443"/>
    </location>
</feature>
<comment type="function">
    <text evidence="17">Core subunit of the mitochondrial membrane respiratory chain NADH dehydrogenase (Complex I) which catalyzes electron transfer from NADH through the respiratory chain, using ubiquinone as an electron acceptor. Essential for the catalytic activity and assembly of complex I.</text>
</comment>
<dbReference type="GeneID" id="17427458"/>
<evidence type="ECO:0000256" key="7">
    <source>
        <dbReference type="ARBA" id="ARBA00022692"/>
    </source>
</evidence>
<keyword evidence="7 17" id="KW-0812">Transmembrane</keyword>
<keyword evidence="9" id="KW-1278">Translocase</keyword>
<evidence type="ECO:0000256" key="4">
    <source>
        <dbReference type="ARBA" id="ARBA00021096"/>
    </source>
</evidence>
<evidence type="ECO:0000256" key="15">
    <source>
        <dbReference type="ARBA" id="ARBA00023136"/>
    </source>
</evidence>
<evidence type="ECO:0000313" key="21">
    <source>
        <dbReference type="EMBL" id="AFV63180.1"/>
    </source>
</evidence>
<keyword evidence="11 17" id="KW-1133">Transmembrane helix</keyword>
<dbReference type="InterPro" id="IPR010934">
    <property type="entry name" value="NADH_DH_su5_C"/>
</dbReference>
<dbReference type="EMBL" id="JX847496">
    <property type="protein sequence ID" value="AFV63180.1"/>
    <property type="molecule type" value="Genomic_DNA"/>
</dbReference>
<evidence type="ECO:0000256" key="17">
    <source>
        <dbReference type="RuleBase" id="RU003404"/>
    </source>
</evidence>
<dbReference type="Pfam" id="PF00361">
    <property type="entry name" value="Proton_antipo_M"/>
    <property type="match status" value="1"/>
</dbReference>